<sequence>MQQPALSSFSVSAAFPHPIKQEDITIPRSLLYIIVSSLFISFLLLIVSLLDFGYCSLWLTPPLCLFTLLYFSGVLVLSRMERSAEDPTYFPTVVFIGYIMTIFWLVSFILTVVVFAVYPHIVDGLRQLGLHTVSVGLQRFQCLLCMINLGLVGGFTARSHVIAMEEGDPENWRILVEKIQNPAAHRPIRVHHHVNLNDPSMIQEPREAPTPTIQPDWITAAILEDNMTVAPRTPKPPSSPCPQIEISPPGPVDDLYDEAYMNVYHREEVPARPISPRTPHSPRVSPSPRVFPSPRASPSPRAPHSPYAPRSPRGEPTEAESEHYQTEKEHSERVYSPRQPVFSPDHPVHSSQSPYHPQAMPYDTDSVYDDSEPPETPDRWSDEDEVEEEYHAPHFK</sequence>
<protein>
    <submittedName>
        <fullName evidence="3">Uncharacterized protein</fullName>
    </submittedName>
</protein>
<feature type="compositionally biased region" description="Basic and acidic residues" evidence="1">
    <location>
        <begin position="312"/>
        <end position="335"/>
    </location>
</feature>
<keyword evidence="4" id="KW-1185">Reference proteome</keyword>
<comment type="caution">
    <text evidence="3">The sequence shown here is derived from an EMBL/GenBank/DDBJ whole genome shotgun (WGS) entry which is preliminary data.</text>
</comment>
<keyword evidence="2" id="KW-0472">Membrane</keyword>
<dbReference type="EMBL" id="MU793311">
    <property type="protein sequence ID" value="KAJ3786544.1"/>
    <property type="molecule type" value="Genomic_DNA"/>
</dbReference>
<evidence type="ECO:0000256" key="2">
    <source>
        <dbReference type="SAM" id="Phobius"/>
    </source>
</evidence>
<keyword evidence="2" id="KW-0812">Transmembrane</keyword>
<dbReference type="Proteomes" id="UP001163798">
    <property type="component" value="Unassembled WGS sequence"/>
</dbReference>
<accession>A0AA38NMI0</accession>
<dbReference type="AlphaFoldDB" id="A0AA38NMI0"/>
<reference evidence="3" key="1">
    <citation type="submission" date="2022-08" db="EMBL/GenBank/DDBJ databases">
        <authorList>
            <consortium name="DOE Joint Genome Institute"/>
            <person name="Min B."/>
            <person name="Riley R."/>
            <person name="Sierra-Patev S."/>
            <person name="Naranjo-Ortiz M."/>
            <person name="Looney B."/>
            <person name="Konkel Z."/>
            <person name="Slot J.C."/>
            <person name="Sakamoto Y."/>
            <person name="Steenwyk J.L."/>
            <person name="Rokas A."/>
            <person name="Carro J."/>
            <person name="Camarero S."/>
            <person name="Ferreira P."/>
            <person name="Molpeceres G."/>
            <person name="Ruiz-Duenas F.J."/>
            <person name="Serrano A."/>
            <person name="Henrissat B."/>
            <person name="Drula E."/>
            <person name="Hughes K.W."/>
            <person name="Mata J.L."/>
            <person name="Ishikawa N.K."/>
            <person name="Vargas-Isla R."/>
            <person name="Ushijima S."/>
            <person name="Smith C.A."/>
            <person name="Ahrendt S."/>
            <person name="Andreopoulos W."/>
            <person name="He G."/>
            <person name="Labutti K."/>
            <person name="Lipzen A."/>
            <person name="Ng V."/>
            <person name="Sandor L."/>
            <person name="Barry K."/>
            <person name="Martinez A.T."/>
            <person name="Xiao Y."/>
            <person name="Gibbons J.G."/>
            <person name="Terashima K."/>
            <person name="Hibbett D.S."/>
            <person name="Grigoriev I.V."/>
        </authorList>
    </citation>
    <scope>NUCLEOTIDE SEQUENCE</scope>
    <source>
        <strain evidence="3">TFB10291</strain>
    </source>
</reference>
<feature type="transmembrane region" description="Helical" evidence="2">
    <location>
        <begin position="89"/>
        <end position="118"/>
    </location>
</feature>
<gene>
    <name evidence="3" type="ORF">GGU10DRAFT_374780</name>
</gene>
<feature type="transmembrane region" description="Helical" evidence="2">
    <location>
        <begin position="30"/>
        <end position="50"/>
    </location>
</feature>
<evidence type="ECO:0000256" key="1">
    <source>
        <dbReference type="SAM" id="MobiDB-lite"/>
    </source>
</evidence>
<feature type="region of interest" description="Disordered" evidence="1">
    <location>
        <begin position="229"/>
        <end position="255"/>
    </location>
</feature>
<feature type="compositionally biased region" description="Pro residues" evidence="1">
    <location>
        <begin position="289"/>
        <end position="303"/>
    </location>
</feature>
<feature type="region of interest" description="Disordered" evidence="1">
    <location>
        <begin position="270"/>
        <end position="396"/>
    </location>
</feature>
<proteinExistence type="predicted"/>
<organism evidence="3 4">
    <name type="scientific">Lentinula aff. detonsa</name>
    <dbReference type="NCBI Taxonomy" id="2804958"/>
    <lineage>
        <taxon>Eukaryota</taxon>
        <taxon>Fungi</taxon>
        <taxon>Dikarya</taxon>
        <taxon>Basidiomycota</taxon>
        <taxon>Agaricomycotina</taxon>
        <taxon>Agaricomycetes</taxon>
        <taxon>Agaricomycetidae</taxon>
        <taxon>Agaricales</taxon>
        <taxon>Marasmiineae</taxon>
        <taxon>Omphalotaceae</taxon>
        <taxon>Lentinula</taxon>
    </lineage>
</organism>
<keyword evidence="2" id="KW-1133">Transmembrane helix</keyword>
<feature type="transmembrane region" description="Helical" evidence="2">
    <location>
        <begin position="56"/>
        <end position="77"/>
    </location>
</feature>
<feature type="compositionally biased region" description="Low complexity" evidence="1">
    <location>
        <begin position="275"/>
        <end position="288"/>
    </location>
</feature>
<evidence type="ECO:0000313" key="3">
    <source>
        <dbReference type="EMBL" id="KAJ3786544.1"/>
    </source>
</evidence>
<evidence type="ECO:0000313" key="4">
    <source>
        <dbReference type="Proteomes" id="UP001163798"/>
    </source>
</evidence>
<name>A0AA38NMI0_9AGAR</name>
<feature type="compositionally biased region" description="Acidic residues" evidence="1">
    <location>
        <begin position="366"/>
        <end position="388"/>
    </location>
</feature>